<evidence type="ECO:0000313" key="2">
    <source>
        <dbReference type="EnsemblPlants" id="PGSC0003DMT400085733"/>
    </source>
</evidence>
<accession>M1DA57</accession>
<dbReference type="Gramene" id="PGSC0003DMT400085733">
    <property type="protein sequence ID" value="PGSC0003DMT400085733"/>
    <property type="gene ID" value="PGSC0003DMG400035304"/>
</dbReference>
<dbReference type="OMA" id="FPNEEAM"/>
<dbReference type="PaxDb" id="4113-PGSC0003DMT400085733"/>
<keyword evidence="3" id="KW-1185">Reference proteome</keyword>
<name>M1DA57_SOLTU</name>
<feature type="region of interest" description="Disordered" evidence="1">
    <location>
        <begin position="146"/>
        <end position="165"/>
    </location>
</feature>
<dbReference type="AlphaFoldDB" id="M1DA57"/>
<protein>
    <submittedName>
        <fullName evidence="2">Uncharacterized protein</fullName>
    </submittedName>
</protein>
<evidence type="ECO:0000313" key="3">
    <source>
        <dbReference type="Proteomes" id="UP000011115"/>
    </source>
</evidence>
<dbReference type="EnsemblPlants" id="PGSC0003DMT400085733">
    <property type="protein sequence ID" value="PGSC0003DMT400085733"/>
    <property type="gene ID" value="PGSC0003DMG400035304"/>
</dbReference>
<reference evidence="3" key="1">
    <citation type="journal article" date="2011" name="Nature">
        <title>Genome sequence and analysis of the tuber crop potato.</title>
        <authorList>
            <consortium name="The Potato Genome Sequencing Consortium"/>
        </authorList>
    </citation>
    <scope>NUCLEOTIDE SEQUENCE [LARGE SCALE GENOMIC DNA]</scope>
    <source>
        <strain evidence="3">cv. DM1-3 516 R44</strain>
    </source>
</reference>
<sequence length="226" mass="24592">MGSSSKNLKQSFLPPGALARGRGQSLKSMGSVRVTAEKRTLIDPTNRMLETLRSKSEKETGQNFTSMGSVKGSIVVQGISIGKSKGYSAAYSDRNELASDKNLMQPCLDLIEDDPQENLDEMQEVARCKPAKENGQNFTSVCSSKESNVVQRMPNGKSKNYSVPASGKNELAHNKNLMQPGFDPIEVDTLISYHDLEVMGRGKGFTSLNSVGGSIEKKKRIGNNKD</sequence>
<feature type="compositionally biased region" description="Polar residues" evidence="1">
    <location>
        <begin position="1"/>
        <end position="10"/>
    </location>
</feature>
<dbReference type="Proteomes" id="UP000011115">
    <property type="component" value="Unassembled WGS sequence"/>
</dbReference>
<dbReference type="HOGENOM" id="CLU_1226617_0_0_1"/>
<organism evidence="2 3">
    <name type="scientific">Solanum tuberosum</name>
    <name type="common">Potato</name>
    <dbReference type="NCBI Taxonomy" id="4113"/>
    <lineage>
        <taxon>Eukaryota</taxon>
        <taxon>Viridiplantae</taxon>
        <taxon>Streptophyta</taxon>
        <taxon>Embryophyta</taxon>
        <taxon>Tracheophyta</taxon>
        <taxon>Spermatophyta</taxon>
        <taxon>Magnoliopsida</taxon>
        <taxon>eudicotyledons</taxon>
        <taxon>Gunneridae</taxon>
        <taxon>Pentapetalae</taxon>
        <taxon>asterids</taxon>
        <taxon>lamiids</taxon>
        <taxon>Solanales</taxon>
        <taxon>Solanaceae</taxon>
        <taxon>Solanoideae</taxon>
        <taxon>Solaneae</taxon>
        <taxon>Solanum</taxon>
    </lineage>
</organism>
<dbReference type="InParanoid" id="M1DA57"/>
<feature type="region of interest" description="Disordered" evidence="1">
    <location>
        <begin position="1"/>
        <end position="32"/>
    </location>
</feature>
<feature type="compositionally biased region" description="Basic residues" evidence="1">
    <location>
        <begin position="217"/>
        <end position="226"/>
    </location>
</feature>
<feature type="region of interest" description="Disordered" evidence="1">
    <location>
        <begin position="206"/>
        <end position="226"/>
    </location>
</feature>
<proteinExistence type="predicted"/>
<reference evidence="2" key="2">
    <citation type="submission" date="2015-06" db="UniProtKB">
        <authorList>
            <consortium name="EnsemblPlants"/>
        </authorList>
    </citation>
    <scope>IDENTIFICATION</scope>
    <source>
        <strain evidence="2">DM1-3 516 R44</strain>
    </source>
</reference>
<evidence type="ECO:0000256" key="1">
    <source>
        <dbReference type="SAM" id="MobiDB-lite"/>
    </source>
</evidence>